<reference evidence="2 3" key="1">
    <citation type="submission" date="2018-04" db="EMBL/GenBank/DDBJ databases">
        <title>Pseudomonas sp. nov., isolated from mangrove soil.</title>
        <authorList>
            <person name="Chen C."/>
        </authorList>
    </citation>
    <scope>NUCLEOTIDE SEQUENCE [LARGE SCALE GENOMIC DNA]</scope>
    <source>
        <strain evidence="2 3">TC-11</strain>
    </source>
</reference>
<protein>
    <recommendedName>
        <fullName evidence="1">DUF4340 domain-containing protein</fullName>
    </recommendedName>
</protein>
<keyword evidence="3" id="KW-1185">Reference proteome</keyword>
<evidence type="ECO:0000313" key="2">
    <source>
        <dbReference type="EMBL" id="PTU75534.1"/>
    </source>
</evidence>
<proteinExistence type="predicted"/>
<dbReference type="Pfam" id="PF14238">
    <property type="entry name" value="DUF4340"/>
    <property type="match status" value="1"/>
</dbReference>
<name>A0A2T5PCU5_9PSED</name>
<dbReference type="OrthoDB" id="7008377at2"/>
<dbReference type="InterPro" id="IPR025641">
    <property type="entry name" value="DUF4340"/>
</dbReference>
<dbReference type="EMBL" id="QASN01000007">
    <property type="protein sequence ID" value="PTU75534.1"/>
    <property type="molecule type" value="Genomic_DNA"/>
</dbReference>
<evidence type="ECO:0000259" key="1">
    <source>
        <dbReference type="Pfam" id="PF14238"/>
    </source>
</evidence>
<gene>
    <name evidence="2" type="ORF">DBO85_05180</name>
</gene>
<accession>A0A2T5PCU5</accession>
<comment type="caution">
    <text evidence="2">The sequence shown here is derived from an EMBL/GenBank/DDBJ whole genome shotgun (WGS) entry which is preliminary data.</text>
</comment>
<dbReference type="AlphaFoldDB" id="A0A2T5PCU5"/>
<dbReference type="RefSeq" id="WP_108105926.1">
    <property type="nucleotide sequence ID" value="NZ_QASN01000007.1"/>
</dbReference>
<feature type="domain" description="DUF4340" evidence="1">
    <location>
        <begin position="70"/>
        <end position="267"/>
    </location>
</feature>
<dbReference type="Proteomes" id="UP000244064">
    <property type="component" value="Unassembled WGS sequence"/>
</dbReference>
<evidence type="ECO:0000313" key="3">
    <source>
        <dbReference type="Proteomes" id="UP000244064"/>
    </source>
</evidence>
<sequence length="348" mass="38142">MGRKALVFLALLALLLGASYLWLQRDGQPQDDGREAWLPELKGRAAQVALIEVQVGNEPAVRLAREGDHWVLPAKEGYAAASPPLADLLKALLEAEKVEARTANPQLHARLGLAEEGETGERASRVRIEFGGAAAADAAAVDTSPGADAPGAGAPLDLRVGNPSSQGAGQLVRRAGEEQVWLISRNIPLPATELDWLDRRVTSIAFADVRELDVRYASGEQITVYRDEQAQPNLKVRQLPKDRALPFEAAANGMATLFANLRLSDALPLAQLSFDREKPALRFTLQTFDEGRLEGQVYRHGEEYWMTLPVREGLSAEQVPGREQWAFRIEAQHYQALAKRLPELLGEN</sequence>
<organism evidence="2 3">
    <name type="scientific">Pseudomonas mangrovi</name>
    <dbReference type="NCBI Taxonomy" id="2161748"/>
    <lineage>
        <taxon>Bacteria</taxon>
        <taxon>Pseudomonadati</taxon>
        <taxon>Pseudomonadota</taxon>
        <taxon>Gammaproteobacteria</taxon>
        <taxon>Pseudomonadales</taxon>
        <taxon>Pseudomonadaceae</taxon>
        <taxon>Pseudomonas</taxon>
    </lineage>
</organism>